<keyword evidence="4" id="KW-1185">Reference proteome</keyword>
<protein>
    <submittedName>
        <fullName evidence="3">MBL fold metallo-hydrolase</fullName>
    </submittedName>
</protein>
<dbReference type="SUPFAM" id="SSF56281">
    <property type="entry name" value="Metallo-hydrolase/oxidoreductase"/>
    <property type="match status" value="1"/>
</dbReference>
<dbReference type="EMBL" id="CP042593">
    <property type="protein sequence ID" value="QED46287.1"/>
    <property type="molecule type" value="Genomic_DNA"/>
</dbReference>
<evidence type="ECO:0000313" key="4">
    <source>
        <dbReference type="Proteomes" id="UP000321555"/>
    </source>
</evidence>
<dbReference type="SMART" id="SM00849">
    <property type="entry name" value="Lactamase_B"/>
    <property type="match status" value="1"/>
</dbReference>
<keyword evidence="1" id="KW-0175">Coiled coil</keyword>
<organism evidence="3 4">
    <name type="scientific">Cytobacillus dafuensis</name>
    <name type="common">Bacillus dafuensis</name>
    <dbReference type="NCBI Taxonomy" id="1742359"/>
    <lineage>
        <taxon>Bacteria</taxon>
        <taxon>Bacillati</taxon>
        <taxon>Bacillota</taxon>
        <taxon>Bacilli</taxon>
        <taxon>Bacillales</taxon>
        <taxon>Bacillaceae</taxon>
        <taxon>Cytobacillus</taxon>
    </lineage>
</organism>
<dbReference type="Gene3D" id="3.60.15.10">
    <property type="entry name" value="Ribonuclease Z/Hydroxyacylglutathione hydrolase-like"/>
    <property type="match status" value="1"/>
</dbReference>
<dbReference type="InterPro" id="IPR001279">
    <property type="entry name" value="Metallo-B-lactamas"/>
</dbReference>
<accession>A0A5B8Z0P7</accession>
<dbReference type="AlphaFoldDB" id="A0A5B8Z0P7"/>
<dbReference type="PANTHER" id="PTHR42951">
    <property type="entry name" value="METALLO-BETA-LACTAMASE DOMAIN-CONTAINING"/>
    <property type="match status" value="1"/>
</dbReference>
<evidence type="ECO:0000256" key="1">
    <source>
        <dbReference type="SAM" id="Coils"/>
    </source>
</evidence>
<dbReference type="PANTHER" id="PTHR42951:SF4">
    <property type="entry name" value="ACYL-COENZYME A THIOESTERASE MBLAC2"/>
    <property type="match status" value="1"/>
</dbReference>
<dbReference type="STRING" id="1742359.GCA_001439625_04389"/>
<dbReference type="CDD" id="cd16282">
    <property type="entry name" value="metallo-hydrolase-like_MBL-fold"/>
    <property type="match status" value="1"/>
</dbReference>
<keyword evidence="3" id="KW-0378">Hydrolase</keyword>
<feature type="coiled-coil region" evidence="1">
    <location>
        <begin position="112"/>
        <end position="139"/>
    </location>
</feature>
<gene>
    <name evidence="3" type="ORF">FSZ17_02740</name>
</gene>
<name>A0A5B8Z0P7_CYTDA</name>
<sequence length="306" mass="34618">MSEEFLSKHFRLEKVREGIYAAIAKEGGGAVANAGFVDLGDKTIVLDTFNTQQAAKDLKDIAEKITNRPVTWVINSHWHGDHIRGNQTFKDCHIISSQNTYDKMKEVHPSRINNQKNDIDGLRNYIQSLKEQIDHSNNTNLENQISFLGELEVSLPTLELVLPQQTFKEEIALHGTNRSAKLFTLGGGHSCCDAILYIPEDKVIFMGDLLFVDCHPTIFEDSNPDKWIQILKKVESMEIEIAVPGHGSVGTKKNLSEVITYINDLSALARDSNSNEEIKLPNIYKHWSSPKIYQQNYKTIKAFYNS</sequence>
<dbReference type="Pfam" id="PF00753">
    <property type="entry name" value="Lactamase_B"/>
    <property type="match status" value="1"/>
</dbReference>
<dbReference type="GO" id="GO:0016787">
    <property type="term" value="F:hydrolase activity"/>
    <property type="evidence" value="ECO:0007669"/>
    <property type="project" value="UniProtKB-KW"/>
</dbReference>
<dbReference type="InterPro" id="IPR050855">
    <property type="entry name" value="NDM-1-like"/>
</dbReference>
<dbReference type="OrthoDB" id="420651at2"/>
<reference evidence="4" key="1">
    <citation type="submission" date="2019-08" db="EMBL/GenBank/DDBJ databases">
        <authorList>
            <person name="Zheng X."/>
        </authorList>
    </citation>
    <scope>NUCLEOTIDE SEQUENCE [LARGE SCALE GENOMIC DNA]</scope>
    <source>
        <strain evidence="4">FJAT-25496</strain>
    </source>
</reference>
<evidence type="ECO:0000313" key="3">
    <source>
        <dbReference type="EMBL" id="QED46287.1"/>
    </source>
</evidence>
<proteinExistence type="predicted"/>
<dbReference type="InterPro" id="IPR036866">
    <property type="entry name" value="RibonucZ/Hydroxyglut_hydro"/>
</dbReference>
<dbReference type="Proteomes" id="UP000321555">
    <property type="component" value="Chromosome"/>
</dbReference>
<dbReference type="RefSeq" id="WP_057775637.1">
    <property type="nucleotide sequence ID" value="NZ_CP042593.1"/>
</dbReference>
<evidence type="ECO:0000259" key="2">
    <source>
        <dbReference type="SMART" id="SM00849"/>
    </source>
</evidence>
<dbReference type="KEGG" id="bda:FSZ17_02740"/>
<feature type="domain" description="Metallo-beta-lactamase" evidence="2">
    <location>
        <begin position="31"/>
        <end position="246"/>
    </location>
</feature>